<dbReference type="EMBL" id="CAJOBG010000314">
    <property type="protein sequence ID" value="CAF3796553.1"/>
    <property type="molecule type" value="Genomic_DNA"/>
</dbReference>
<feature type="transmembrane region" description="Helical" evidence="10">
    <location>
        <begin position="449"/>
        <end position="470"/>
    </location>
</feature>
<feature type="transmembrane region" description="Helical" evidence="10">
    <location>
        <begin position="20"/>
        <end position="48"/>
    </location>
</feature>
<keyword evidence="15" id="KW-1185">Reference proteome</keyword>
<keyword evidence="3" id="KW-0813">Transport</keyword>
<evidence type="ECO:0000256" key="2">
    <source>
        <dbReference type="ARBA" id="ARBA00008869"/>
    </source>
</evidence>
<dbReference type="CDD" id="cd03263">
    <property type="entry name" value="ABC_subfamily_A"/>
    <property type="match status" value="2"/>
</dbReference>
<dbReference type="GO" id="GO:0005524">
    <property type="term" value="F:ATP binding"/>
    <property type="evidence" value="ECO:0007669"/>
    <property type="project" value="UniProtKB-KW"/>
</dbReference>
<feature type="transmembrane region" description="Helical" evidence="10">
    <location>
        <begin position="1289"/>
        <end position="1310"/>
    </location>
</feature>
<feature type="transmembrane region" description="Helical" evidence="10">
    <location>
        <begin position="315"/>
        <end position="338"/>
    </location>
</feature>
<dbReference type="InterPro" id="IPR026082">
    <property type="entry name" value="ABCA"/>
</dbReference>
<dbReference type="EMBL" id="CAJOBF010000501">
    <property type="protein sequence ID" value="CAF3827023.1"/>
    <property type="molecule type" value="Genomic_DNA"/>
</dbReference>
<dbReference type="InterPro" id="IPR003439">
    <property type="entry name" value="ABC_transporter-like_ATP-bd"/>
</dbReference>
<evidence type="ECO:0000256" key="1">
    <source>
        <dbReference type="ARBA" id="ARBA00004141"/>
    </source>
</evidence>
<evidence type="ECO:0000259" key="11">
    <source>
        <dbReference type="PROSITE" id="PS50893"/>
    </source>
</evidence>
<dbReference type="PROSITE" id="PS50893">
    <property type="entry name" value="ABC_TRANSPORTER_2"/>
    <property type="match status" value="2"/>
</dbReference>
<evidence type="ECO:0000256" key="3">
    <source>
        <dbReference type="ARBA" id="ARBA00022448"/>
    </source>
</evidence>
<feature type="transmembrane region" description="Helical" evidence="10">
    <location>
        <begin position="1200"/>
        <end position="1223"/>
    </location>
</feature>
<feature type="transmembrane region" description="Helical" evidence="10">
    <location>
        <begin position="406"/>
        <end position="428"/>
    </location>
</feature>
<feature type="region of interest" description="Disordered" evidence="9">
    <location>
        <begin position="1335"/>
        <end position="1361"/>
    </location>
</feature>
<feature type="transmembrane region" description="Helical" evidence="10">
    <location>
        <begin position="1085"/>
        <end position="1102"/>
    </location>
</feature>
<dbReference type="PANTHER" id="PTHR19229:SF250">
    <property type="entry name" value="ABC TRANSPORTER DOMAIN-CONTAINING PROTEIN-RELATED"/>
    <property type="match status" value="1"/>
</dbReference>
<organism evidence="13 14">
    <name type="scientific">Rotaria magnacalcarata</name>
    <dbReference type="NCBI Taxonomy" id="392030"/>
    <lineage>
        <taxon>Eukaryota</taxon>
        <taxon>Metazoa</taxon>
        <taxon>Spiralia</taxon>
        <taxon>Gnathifera</taxon>
        <taxon>Rotifera</taxon>
        <taxon>Eurotatoria</taxon>
        <taxon>Bdelloidea</taxon>
        <taxon>Philodinida</taxon>
        <taxon>Philodinidae</taxon>
        <taxon>Rotaria</taxon>
    </lineage>
</organism>
<feature type="transmembrane region" description="Helical" evidence="10">
    <location>
        <begin position="1061"/>
        <end position="1079"/>
    </location>
</feature>
<dbReference type="Pfam" id="PF00005">
    <property type="entry name" value="ABC_tran"/>
    <property type="match status" value="2"/>
</dbReference>
<feature type="compositionally biased region" description="Acidic residues" evidence="9">
    <location>
        <begin position="1335"/>
        <end position="1350"/>
    </location>
</feature>
<comment type="caution">
    <text evidence="13">The sequence shown here is derived from an EMBL/GenBank/DDBJ whole genome shotgun (WGS) entry which is preliminary data.</text>
</comment>
<evidence type="ECO:0000256" key="5">
    <source>
        <dbReference type="ARBA" id="ARBA00022741"/>
    </source>
</evidence>
<evidence type="ECO:0000256" key="8">
    <source>
        <dbReference type="ARBA" id="ARBA00023136"/>
    </source>
</evidence>
<comment type="subcellular location">
    <subcellularLocation>
        <location evidence="1">Membrane</location>
        <topology evidence="1">Multi-pass membrane protein</topology>
    </subcellularLocation>
</comment>
<reference evidence="13" key="1">
    <citation type="submission" date="2021-02" db="EMBL/GenBank/DDBJ databases">
        <authorList>
            <person name="Nowell W R."/>
        </authorList>
    </citation>
    <scope>NUCLEOTIDE SEQUENCE</scope>
</reference>
<dbReference type="InterPro" id="IPR003593">
    <property type="entry name" value="AAA+_ATPase"/>
</dbReference>
<dbReference type="FunFam" id="3.40.50.300:FF:000335">
    <property type="entry name" value="ATP binding cassette subfamily A member 5"/>
    <property type="match status" value="1"/>
</dbReference>
<dbReference type="SMART" id="SM00382">
    <property type="entry name" value="AAA"/>
    <property type="match status" value="2"/>
</dbReference>
<dbReference type="InterPro" id="IPR017871">
    <property type="entry name" value="ABC_transporter-like_CS"/>
</dbReference>
<name>A0A819DCZ0_9BILA</name>
<accession>A0A819DCZ0</accession>
<keyword evidence="6" id="KW-0067">ATP-binding</keyword>
<dbReference type="Proteomes" id="UP000663866">
    <property type="component" value="Unassembled WGS sequence"/>
</dbReference>
<proteinExistence type="inferred from homology"/>
<evidence type="ECO:0000313" key="13">
    <source>
        <dbReference type="EMBL" id="CAF3827023.1"/>
    </source>
</evidence>
<dbReference type="PANTHER" id="PTHR19229">
    <property type="entry name" value="ATP-BINDING CASSETTE TRANSPORTER SUBFAMILY A ABCA"/>
    <property type="match status" value="1"/>
</dbReference>
<dbReference type="GO" id="GO:0016887">
    <property type="term" value="F:ATP hydrolysis activity"/>
    <property type="evidence" value="ECO:0007669"/>
    <property type="project" value="InterPro"/>
</dbReference>
<keyword evidence="8 10" id="KW-0472">Membrane</keyword>
<evidence type="ECO:0000256" key="10">
    <source>
        <dbReference type="SAM" id="Phobius"/>
    </source>
</evidence>
<dbReference type="GO" id="GO:0016020">
    <property type="term" value="C:membrane"/>
    <property type="evidence" value="ECO:0007669"/>
    <property type="project" value="UniProtKB-SubCell"/>
</dbReference>
<comment type="similarity">
    <text evidence="2">Belongs to the ABC transporter superfamily. ABCA family.</text>
</comment>
<protein>
    <recommendedName>
        <fullName evidence="11">ABC transporter domain-containing protein</fullName>
    </recommendedName>
</protein>
<sequence length="1691" mass="200906">MDEIKSSSLKEKSFLLIIRIIRRFCSIIPLILFELIFPLILFLTIIYISHNLLNNSINSNSLFDLNENEKCSQNPFQKKSFIMNCFNDSLWSKYLKINFIIRYLNKTNSNFYLFNKLINEIKKEIKFNNCFLLNKTNIVLSNNLSANHKFDKLILFNKTNSLSIIIDIDYLSINKFIYNIILPMFLFNKYKYILKNKIDYTFLQRHQHPSEQIDLFKGSFPLFIFIKIFFDKIALNLILNEESRIEYEYNINTISCTLYRHHKTIPTRWSFILMEILLSIIYLLFYLIITNLIIEENNKKIKEILKLIYIQPIMNYLSYAFIYFIQLSFTTFSIIGLWKISIGGWTIFEYVSSEILISFFTLINFQLISYSILMGQLFESFSRLFIKTIIIWVIMNILSFRELNQIYQIILCLNPYFSFIFILRHLFIYERSMNYVHLNRKLYRWSPNLFHLFLIIFLSIPFYWIFIWYFEKIFPGEYGIGLTWKYPFSLNYWKSILLNKSFESLSEQSEYNQSKIIVQVESLTKYFPETNRTIINNISFNLYQNQITALLGHNGAGKTTLMNMLCGFYEQTDGTIQICNYETRSHIDYLPQLISYCPQHDILFDLLTVQEQIEFYAIARGFFSFEISCFLNKSKQKQTGYSNEKENICSNLLEQVNLINDRTNFCKNLSGGMKRRLSIACTFIGNAKFILLDEPSSGVDPINRRYLWQWVRSMKENRSILFSTHFMEEADALSDKIIILSNGNICANNTSRELKQIYGTGYKLILNTNNKNNHIYLLNFIKNYLIKSIIEFESNSQLIIQTNEQSSKLFIDLLYQLEIFKEEEFILNYGLSSTSLDDVFLRLTIDQNEKNDKYEENEDFIEEDCLEIFNKNFHEKSCEFYLSQYEALFIKSFRIMSRKLLLLLFILLIPFFIQFKINEKFKISEINIDIDDLSHLKEQNIFIGINENRFNQKIFDLIQNEINQYSPLTKIYYLSNITNIQQLDYFYWNRRKRNLNSYSNEYIGLLIDNNNNRLSILRSHLIMGYEAFYFISKYICQRKCLIKTKIKFIENNLNHFEEKSLLFFIKNLSLFSCFYGILPGELTEIYLLTYYFIYFYITFLLMNEDKNLNQLMSIFGLNSIIYWTSKYFFDLILSLFYSFTLLFIYSLNEQNRFYFENKFQEIIYKNNSEIRKKFYSITFFISASTLPFIYIITKMMKNPLIGSLIILLMLIFIELIDLVRIIILIMMKNSLKLNFFYWLINILFPSLNGKRLIGILLIKSSKSLCKFIENDQNLLIYFQFNKEISENNFSLHLFIFLIQIIFLFIILLFIDTNIFNQLLIKLKEFLFKNNQLNKDEDDDEDEDEDDDNDSDDAKLKEKQEENDDVLNERNNLLMENNFSMYPIVLIDIIKKYSQKKSLAINNISFSVHQGECFGLLGFNGAGKTSLFKIIVGQEKATNGSIYMYGKKIHKMFSQLNSLTDIGYCPQYDCIQDKLTLEDYFYLFGRLRGIYYNHLKKSVEILSKLFLLDSFLKQYISQLSGGTIRRMHAALACIGSPSIILLDEPTTGVDPYSRRKMRRIFENALKNKLTIILTSHSMEECEFLCSRIGIMSKGAFKCLGFIQDLKRKFSYGYTINIKINSNSTNSENLFKYLNDEINIKIHHKTESTIILQVNHSSLPKLFDLIEKIKETFSIETYFIQQTTLEEIFLSFQ</sequence>
<feature type="transmembrane region" description="Helical" evidence="10">
    <location>
        <begin position="1235"/>
        <end position="1258"/>
    </location>
</feature>
<keyword evidence="5" id="KW-0547">Nucleotide-binding</keyword>
<evidence type="ECO:0000313" key="15">
    <source>
        <dbReference type="Proteomes" id="UP000663866"/>
    </source>
</evidence>
<feature type="transmembrane region" description="Helical" evidence="10">
    <location>
        <begin position="1127"/>
        <end position="1147"/>
    </location>
</feature>
<evidence type="ECO:0000313" key="14">
    <source>
        <dbReference type="Proteomes" id="UP000663842"/>
    </source>
</evidence>
<gene>
    <name evidence="12" type="ORF">OVN521_LOCUS3619</name>
    <name evidence="13" type="ORF">UXM345_LOCUS6354</name>
</gene>
<dbReference type="Proteomes" id="UP000663842">
    <property type="component" value="Unassembled WGS sequence"/>
</dbReference>
<keyword evidence="7 10" id="KW-1133">Transmembrane helix</keyword>
<feature type="transmembrane region" description="Helical" evidence="10">
    <location>
        <begin position="1174"/>
        <end position="1193"/>
    </location>
</feature>
<dbReference type="Gene3D" id="3.40.50.300">
    <property type="entry name" value="P-loop containing nucleotide triphosphate hydrolases"/>
    <property type="match status" value="2"/>
</dbReference>
<feature type="transmembrane region" description="Helical" evidence="10">
    <location>
        <begin position="384"/>
        <end position="400"/>
    </location>
</feature>
<dbReference type="PROSITE" id="PS00211">
    <property type="entry name" value="ABC_TRANSPORTER_1"/>
    <property type="match status" value="1"/>
</dbReference>
<evidence type="ECO:0000256" key="9">
    <source>
        <dbReference type="SAM" id="MobiDB-lite"/>
    </source>
</evidence>
<feature type="domain" description="ABC transporter" evidence="11">
    <location>
        <begin position="518"/>
        <end position="767"/>
    </location>
</feature>
<evidence type="ECO:0000256" key="4">
    <source>
        <dbReference type="ARBA" id="ARBA00022692"/>
    </source>
</evidence>
<feature type="domain" description="ABC transporter" evidence="11">
    <location>
        <begin position="1383"/>
        <end position="1617"/>
    </location>
</feature>
<keyword evidence="4 10" id="KW-0812">Transmembrane</keyword>
<evidence type="ECO:0000256" key="6">
    <source>
        <dbReference type="ARBA" id="ARBA00022840"/>
    </source>
</evidence>
<evidence type="ECO:0000256" key="7">
    <source>
        <dbReference type="ARBA" id="ARBA00022989"/>
    </source>
</evidence>
<dbReference type="GO" id="GO:0140359">
    <property type="term" value="F:ABC-type transporter activity"/>
    <property type="evidence" value="ECO:0007669"/>
    <property type="project" value="InterPro"/>
</dbReference>
<dbReference type="InterPro" id="IPR027417">
    <property type="entry name" value="P-loop_NTPase"/>
</dbReference>
<feature type="transmembrane region" description="Helical" evidence="10">
    <location>
        <begin position="350"/>
        <end position="372"/>
    </location>
</feature>
<feature type="transmembrane region" description="Helical" evidence="10">
    <location>
        <begin position="900"/>
        <end position="917"/>
    </location>
</feature>
<evidence type="ECO:0000313" key="12">
    <source>
        <dbReference type="EMBL" id="CAF3796553.1"/>
    </source>
</evidence>
<dbReference type="SUPFAM" id="SSF52540">
    <property type="entry name" value="P-loop containing nucleoside triphosphate hydrolases"/>
    <property type="match status" value="2"/>
</dbReference>
<feature type="transmembrane region" description="Helical" evidence="10">
    <location>
        <begin position="269"/>
        <end position="294"/>
    </location>
</feature>